<dbReference type="RefSeq" id="WP_135813809.1">
    <property type="nucleotide sequence ID" value="NZ_RQEV01000011.1"/>
</dbReference>
<dbReference type="AlphaFoldDB" id="A0A4R9GPU2"/>
<keyword evidence="2" id="KW-1133">Transmembrane helix</keyword>
<dbReference type="Proteomes" id="UP000297855">
    <property type="component" value="Unassembled WGS sequence"/>
</dbReference>
<keyword evidence="4" id="KW-1185">Reference proteome</keyword>
<accession>A0A4R9GPU2</accession>
<reference evidence="3" key="1">
    <citation type="journal article" date="2019" name="PLoS Negl. Trop. Dis.">
        <title>Revisiting the worldwide diversity of Leptospira species in the environment.</title>
        <authorList>
            <person name="Vincent A.T."/>
            <person name="Schiettekatte O."/>
            <person name="Bourhy P."/>
            <person name="Veyrier F.J."/>
            <person name="Picardeau M."/>
        </authorList>
    </citation>
    <scope>NUCLEOTIDE SEQUENCE [LARGE SCALE GENOMIC DNA]</scope>
    <source>
        <strain evidence="3">SCS5</strain>
    </source>
</reference>
<gene>
    <name evidence="3" type="ORF">EHO61_10835</name>
</gene>
<evidence type="ECO:0000313" key="4">
    <source>
        <dbReference type="Proteomes" id="UP000297855"/>
    </source>
</evidence>
<feature type="transmembrane region" description="Helical" evidence="2">
    <location>
        <begin position="157"/>
        <end position="176"/>
    </location>
</feature>
<feature type="region of interest" description="Disordered" evidence="1">
    <location>
        <begin position="84"/>
        <end position="113"/>
    </location>
</feature>
<feature type="compositionally biased region" description="Low complexity" evidence="1">
    <location>
        <begin position="90"/>
        <end position="101"/>
    </location>
</feature>
<evidence type="ECO:0000256" key="2">
    <source>
        <dbReference type="SAM" id="Phobius"/>
    </source>
</evidence>
<keyword evidence="2" id="KW-0812">Transmembrane</keyword>
<proteinExistence type="predicted"/>
<name>A0A4R9GPU2_9LEPT</name>
<organism evidence="3 4">
    <name type="scientific">Leptospira fluminis</name>
    <dbReference type="NCBI Taxonomy" id="2484979"/>
    <lineage>
        <taxon>Bacteria</taxon>
        <taxon>Pseudomonadati</taxon>
        <taxon>Spirochaetota</taxon>
        <taxon>Spirochaetia</taxon>
        <taxon>Leptospirales</taxon>
        <taxon>Leptospiraceae</taxon>
        <taxon>Leptospira</taxon>
    </lineage>
</organism>
<protein>
    <submittedName>
        <fullName evidence="3">Uncharacterized protein</fullName>
    </submittedName>
</protein>
<dbReference type="EMBL" id="RQEV01000011">
    <property type="protein sequence ID" value="TGK18160.1"/>
    <property type="molecule type" value="Genomic_DNA"/>
</dbReference>
<evidence type="ECO:0000313" key="3">
    <source>
        <dbReference type="EMBL" id="TGK18160.1"/>
    </source>
</evidence>
<comment type="caution">
    <text evidence="3">The sequence shown here is derived from an EMBL/GenBank/DDBJ whole genome shotgun (WGS) entry which is preliminary data.</text>
</comment>
<evidence type="ECO:0000256" key="1">
    <source>
        <dbReference type="SAM" id="MobiDB-lite"/>
    </source>
</evidence>
<keyword evidence="2" id="KW-0472">Membrane</keyword>
<feature type="region of interest" description="Disordered" evidence="1">
    <location>
        <begin position="128"/>
        <end position="147"/>
    </location>
</feature>
<feature type="transmembrane region" description="Helical" evidence="2">
    <location>
        <begin position="188"/>
        <end position="206"/>
    </location>
</feature>
<dbReference type="OrthoDB" id="344774at2"/>
<sequence length="266" mass="29982">MNIPKKECNGTFSPSYRIPAICVLLLFSFQTIFPQVQSDFSDPYDYNLRNFRDEKSPDGFQEYALPPKFDKPQLVNPRNAQVPFQSTLPTTQGAQGTRRTTNPSQDRQDDGLFNPVTGEVNVEAFQRQQSQAQDNKKKLKNFGKEPEPYTETRLRRFSIIFFMTLPVAAGASYGALSFFKPGYQKTLAGGWIVAFLAAGLAFANAWDDLNQYDKMKKENQPESPVPNPTVPDRLSESIFPGAPPGLGQFTRNSESRLEMEILRASF</sequence>